<dbReference type="RefSeq" id="WP_207332615.1">
    <property type="nucleotide sequence ID" value="NZ_JAFMYW010000012.1"/>
</dbReference>
<reference evidence="1 2" key="1">
    <citation type="submission" date="2021-03" db="EMBL/GenBank/DDBJ databases">
        <title>Fibrella sp. HMF5405 genome sequencing and assembly.</title>
        <authorList>
            <person name="Kang H."/>
            <person name="Kim H."/>
            <person name="Bae S."/>
            <person name="Joh K."/>
        </authorList>
    </citation>
    <scope>NUCLEOTIDE SEQUENCE [LARGE SCALE GENOMIC DNA]</scope>
    <source>
        <strain evidence="1 2">HMF5405</strain>
    </source>
</reference>
<keyword evidence="2" id="KW-1185">Reference proteome</keyword>
<evidence type="ECO:0000313" key="1">
    <source>
        <dbReference type="EMBL" id="MBO0952667.1"/>
    </source>
</evidence>
<evidence type="ECO:0000313" key="2">
    <source>
        <dbReference type="Proteomes" id="UP000664628"/>
    </source>
</evidence>
<protein>
    <submittedName>
        <fullName evidence="1">Uncharacterized protein</fullName>
    </submittedName>
</protein>
<comment type="caution">
    <text evidence="1">The sequence shown here is derived from an EMBL/GenBank/DDBJ whole genome shotgun (WGS) entry which is preliminary data.</text>
</comment>
<proteinExistence type="predicted"/>
<dbReference type="EMBL" id="JAFMYW010000012">
    <property type="protein sequence ID" value="MBO0952667.1"/>
    <property type="molecule type" value="Genomic_DNA"/>
</dbReference>
<organism evidence="1 2">
    <name type="scientific">Fibrella forsythiae</name>
    <dbReference type="NCBI Taxonomy" id="2817061"/>
    <lineage>
        <taxon>Bacteria</taxon>
        <taxon>Pseudomonadati</taxon>
        <taxon>Bacteroidota</taxon>
        <taxon>Cytophagia</taxon>
        <taxon>Cytophagales</taxon>
        <taxon>Spirosomataceae</taxon>
        <taxon>Fibrella</taxon>
    </lineage>
</organism>
<gene>
    <name evidence="1" type="ORF">J2I46_29075</name>
</gene>
<name>A0ABS3JUT5_9BACT</name>
<sequence>MKTHEELVEEIYNHPGFKNEFMSYARLKSTLEAEWQSKPKAPAALNPAGVRFISYYDIGAKPTVEPDSVLVSKCKRGICFLYSSLFRALSTSYNLASEETRRLIFAVADRYS</sequence>
<accession>A0ABS3JUT5</accession>
<dbReference type="Proteomes" id="UP000664628">
    <property type="component" value="Unassembled WGS sequence"/>
</dbReference>